<accession>A0A951U420</accession>
<evidence type="ECO:0000313" key="2">
    <source>
        <dbReference type="Proteomes" id="UP000707356"/>
    </source>
</evidence>
<reference evidence="1" key="2">
    <citation type="journal article" date="2022" name="Microbiol. Resour. Announc.">
        <title>Metagenome Sequencing to Explore Phylogenomics of Terrestrial Cyanobacteria.</title>
        <authorList>
            <person name="Ward R.D."/>
            <person name="Stajich J.E."/>
            <person name="Johansen J.R."/>
            <person name="Huntemann M."/>
            <person name="Clum A."/>
            <person name="Foster B."/>
            <person name="Foster B."/>
            <person name="Roux S."/>
            <person name="Palaniappan K."/>
            <person name="Varghese N."/>
            <person name="Mukherjee S."/>
            <person name="Reddy T.B.K."/>
            <person name="Daum C."/>
            <person name="Copeland A."/>
            <person name="Chen I.A."/>
            <person name="Ivanova N.N."/>
            <person name="Kyrpides N.C."/>
            <person name="Shapiro N."/>
            <person name="Eloe-Fadrosh E.A."/>
            <person name="Pietrasiak N."/>
        </authorList>
    </citation>
    <scope>NUCLEOTIDE SEQUENCE</scope>
    <source>
        <strain evidence="1">GSE-TBD4-15B</strain>
    </source>
</reference>
<dbReference type="AlphaFoldDB" id="A0A951U420"/>
<proteinExistence type="predicted"/>
<dbReference type="Proteomes" id="UP000707356">
    <property type="component" value="Unassembled WGS sequence"/>
</dbReference>
<reference evidence="1" key="1">
    <citation type="submission" date="2021-05" db="EMBL/GenBank/DDBJ databases">
        <authorList>
            <person name="Pietrasiak N."/>
            <person name="Ward R."/>
            <person name="Stajich J.E."/>
            <person name="Kurbessoian T."/>
        </authorList>
    </citation>
    <scope>NUCLEOTIDE SEQUENCE</scope>
    <source>
        <strain evidence="1">GSE-TBD4-15B</strain>
    </source>
</reference>
<protein>
    <submittedName>
        <fullName evidence="1">URC4/urg3 family protein</fullName>
    </submittedName>
</protein>
<name>A0A951U420_9CYAN</name>
<dbReference type="EMBL" id="JAHHHV010000033">
    <property type="protein sequence ID" value="MBW4465180.1"/>
    <property type="molecule type" value="Genomic_DNA"/>
</dbReference>
<gene>
    <name evidence="1" type="ORF">KME07_07025</name>
</gene>
<sequence>MQNSSDPTLDSAKSGLAAVQYLRSPQAIRERCGELFKLCLDDQLQFRCDLSQLDAVADYVIQVIQQNYPDWQVPFHSRWRHFQAGGIDRLAQLAPRWQQDPLEYARIQFDLAVTSVLLDAGAGTAWRYREPATGKLFQRSEGLAVASYDLFLSGSFSSGPTRLMADAAGLQNLTVAALSQGFQLSESNPLVGLEGRLKLLQQLGLALAEAPALFGTTDPRPGGLVDYLTARALGGQMGGQMGGQISATDVFAAVLAGFSPIWPGRVTLAGENLGDVWQHSKLPIQPPDQLPDQPLGISLGSQLVPFHKLSQWLTYSLLEPLQQLGFEITNLDQLTGLAEYRNGGLCLDLGLLQPKQPDILSQPHRPDAEVIVEWRALTILLLDQIAAKIREKLDLDANSLPLVKVLEGGTWAAGRKIAATLRADGRPPLQIISDGTVF</sequence>
<organism evidence="1 2">
    <name type="scientific">Pegethrix bostrychoides GSE-TBD4-15B</name>
    <dbReference type="NCBI Taxonomy" id="2839662"/>
    <lineage>
        <taxon>Bacteria</taxon>
        <taxon>Bacillati</taxon>
        <taxon>Cyanobacteriota</taxon>
        <taxon>Cyanophyceae</taxon>
        <taxon>Oculatellales</taxon>
        <taxon>Oculatellaceae</taxon>
        <taxon>Pegethrix</taxon>
    </lineage>
</organism>
<dbReference type="InterPro" id="IPR012469">
    <property type="entry name" value="DUF1688"/>
</dbReference>
<dbReference type="Pfam" id="PF07958">
    <property type="entry name" value="DUF1688"/>
    <property type="match status" value="1"/>
</dbReference>
<dbReference type="PANTHER" id="PTHR31687:SF3">
    <property type="entry name" value="PROTEIN URG3"/>
    <property type="match status" value="1"/>
</dbReference>
<evidence type="ECO:0000313" key="1">
    <source>
        <dbReference type="EMBL" id="MBW4465180.1"/>
    </source>
</evidence>
<dbReference type="PANTHER" id="PTHR31687">
    <property type="match status" value="1"/>
</dbReference>
<comment type="caution">
    <text evidence="1">The sequence shown here is derived from an EMBL/GenBank/DDBJ whole genome shotgun (WGS) entry which is preliminary data.</text>
</comment>